<evidence type="ECO:0000313" key="2">
    <source>
        <dbReference type="Proteomes" id="UP000507470"/>
    </source>
</evidence>
<dbReference type="Proteomes" id="UP000507470">
    <property type="component" value="Unassembled WGS sequence"/>
</dbReference>
<accession>A0A6J8A239</accession>
<dbReference type="EMBL" id="CACVKT020000543">
    <property type="protein sequence ID" value="CAC5360075.1"/>
    <property type="molecule type" value="Genomic_DNA"/>
</dbReference>
<dbReference type="Gene3D" id="2.60.120.260">
    <property type="entry name" value="Galactose-binding domain-like"/>
    <property type="match status" value="1"/>
</dbReference>
<protein>
    <recommendedName>
        <fullName evidence="3">MEGF10_11</fullName>
    </recommendedName>
</protein>
<name>A0A6J8A239_MYTCO</name>
<organism evidence="1 2">
    <name type="scientific">Mytilus coruscus</name>
    <name type="common">Sea mussel</name>
    <dbReference type="NCBI Taxonomy" id="42192"/>
    <lineage>
        <taxon>Eukaryota</taxon>
        <taxon>Metazoa</taxon>
        <taxon>Spiralia</taxon>
        <taxon>Lophotrochozoa</taxon>
        <taxon>Mollusca</taxon>
        <taxon>Bivalvia</taxon>
        <taxon>Autobranchia</taxon>
        <taxon>Pteriomorphia</taxon>
        <taxon>Mytilida</taxon>
        <taxon>Mytiloidea</taxon>
        <taxon>Mytilidae</taxon>
        <taxon>Mytilinae</taxon>
        <taxon>Mytilus</taxon>
    </lineage>
</organism>
<evidence type="ECO:0008006" key="3">
    <source>
        <dbReference type="Google" id="ProtNLM"/>
    </source>
</evidence>
<reference evidence="1 2" key="1">
    <citation type="submission" date="2020-06" db="EMBL/GenBank/DDBJ databases">
        <authorList>
            <person name="Li R."/>
            <person name="Bekaert M."/>
        </authorList>
    </citation>
    <scope>NUCLEOTIDE SEQUENCE [LARGE SCALE GENOMIC DNA]</scope>
    <source>
        <strain evidence="2">wild</strain>
    </source>
</reference>
<evidence type="ECO:0000313" key="1">
    <source>
        <dbReference type="EMBL" id="CAC5360075.1"/>
    </source>
</evidence>
<dbReference type="OrthoDB" id="6133365at2759"/>
<proteinExistence type="predicted"/>
<sequence length="239" mass="26267">MCYYLTVNLTPFGTASQSSSSILGKGVPENAVNPPISNKFSLDICAQKKLSERDCSPAWWMFQFSFGLAYITDITIYYGKNFAHRMDGFKLYLTNASTIPPVGYLCYEDTDPGYPNITQNIACNQLGQYVIYFDTSRSDEGSFISGPIVELCYVAINGCNKGAWGRNCADACPSKCINQHCHPKNGSCVWGCDPQNCVNNKCDKHTGSCTEGCVTGWVGPFCNKKPRTCNVQILGLKLS</sequence>
<gene>
    <name evidence="1" type="ORF">MCOR_2681</name>
</gene>
<dbReference type="AlphaFoldDB" id="A0A6J8A239"/>
<keyword evidence="2" id="KW-1185">Reference proteome</keyword>